<dbReference type="Gene3D" id="3.40.30.10">
    <property type="entry name" value="Glutaredoxin"/>
    <property type="match status" value="1"/>
</dbReference>
<evidence type="ECO:0000259" key="2">
    <source>
        <dbReference type="PROSITE" id="PS50405"/>
    </source>
</evidence>
<dbReference type="CDD" id="cd03205">
    <property type="entry name" value="GST_C_6"/>
    <property type="match status" value="1"/>
</dbReference>
<dbReference type="EMBL" id="CP014671">
    <property type="protein sequence ID" value="ANX04795.1"/>
    <property type="molecule type" value="Genomic_DNA"/>
</dbReference>
<dbReference type="SUPFAM" id="SSF52833">
    <property type="entry name" value="Thioredoxin-like"/>
    <property type="match status" value="1"/>
</dbReference>
<dbReference type="SUPFAM" id="SSF47616">
    <property type="entry name" value="GST C-terminal domain-like"/>
    <property type="match status" value="1"/>
</dbReference>
<name>A0A1B1YVG9_9GAMM</name>
<keyword evidence="4" id="KW-1185">Reference proteome</keyword>
<proteinExistence type="predicted"/>
<protein>
    <recommendedName>
        <fullName evidence="5">Glutathione S-transferase</fullName>
    </recommendedName>
</protein>
<gene>
    <name evidence="3" type="ORF">PG2T_11880</name>
</gene>
<evidence type="ECO:0000313" key="3">
    <source>
        <dbReference type="EMBL" id="ANX04795.1"/>
    </source>
</evidence>
<evidence type="ECO:0008006" key="5">
    <source>
        <dbReference type="Google" id="ProtNLM"/>
    </source>
</evidence>
<dbReference type="PROSITE" id="PS50404">
    <property type="entry name" value="GST_NTER"/>
    <property type="match status" value="1"/>
</dbReference>
<dbReference type="InterPro" id="IPR036249">
    <property type="entry name" value="Thioredoxin-like_sf"/>
</dbReference>
<reference evidence="4" key="1">
    <citation type="submission" date="2016-03" db="EMBL/GenBank/DDBJ databases">
        <title>Complete genome sequence of Solimmundus cernigliae, representing a novel lineage of polycyclic aromatic hydrocarbon degraders within the Gammaproteobacteria.</title>
        <authorList>
            <person name="Singleton D.R."/>
            <person name="Dickey A.N."/>
            <person name="Scholl E.H."/>
            <person name="Wright F.A."/>
            <person name="Aitken M.D."/>
        </authorList>
    </citation>
    <scope>NUCLEOTIDE SEQUENCE [LARGE SCALE GENOMIC DNA]</scope>
    <source>
        <strain evidence="4">TR3.2</strain>
    </source>
</reference>
<feature type="domain" description="GST N-terminal" evidence="1">
    <location>
        <begin position="1"/>
        <end position="80"/>
    </location>
</feature>
<dbReference type="KEGG" id="gbi:PG2T_11880"/>
<sequence>MQLIYAKPSPYSRKVRVTLLEKGLAGQVQEILASPMEDPAVLLAANPLGKVPALRLDDGQCLYDSWVICEYLDSLAPAPRLIPDGAERFAVLRRAALADGVLDAAVTARLELLRPEAIRWAPWTDRQRRAIERGLAVMEQDVATLGPAPTLAHIEFAVTLEYLDFRLPDLAWRAGHPALAAWLGDFSQRPSMLATAPPPS</sequence>
<dbReference type="InParanoid" id="A0A1B1YVG9"/>
<dbReference type="FunCoup" id="A0A1B1YVG9">
    <property type="interactions" value="19"/>
</dbReference>
<dbReference type="InterPro" id="IPR010987">
    <property type="entry name" value="Glutathione-S-Trfase_C-like"/>
</dbReference>
<dbReference type="AlphaFoldDB" id="A0A1B1YVG9"/>
<dbReference type="InterPro" id="IPR036282">
    <property type="entry name" value="Glutathione-S-Trfase_C_sf"/>
</dbReference>
<evidence type="ECO:0000259" key="1">
    <source>
        <dbReference type="PROSITE" id="PS50404"/>
    </source>
</evidence>
<dbReference type="Proteomes" id="UP000092952">
    <property type="component" value="Chromosome"/>
</dbReference>
<accession>A0A1B1YVG9</accession>
<dbReference type="PANTHER" id="PTHR43968:SF6">
    <property type="entry name" value="GLUTATHIONE S-TRANSFERASE OMEGA"/>
    <property type="match status" value="1"/>
</dbReference>
<dbReference type="GO" id="GO:0005737">
    <property type="term" value="C:cytoplasm"/>
    <property type="evidence" value="ECO:0007669"/>
    <property type="project" value="TreeGrafter"/>
</dbReference>
<dbReference type="RefSeq" id="WP_068805726.1">
    <property type="nucleotide sequence ID" value="NZ_CP014671.1"/>
</dbReference>
<dbReference type="OrthoDB" id="9782992at2"/>
<feature type="domain" description="GST C-terminal" evidence="2">
    <location>
        <begin position="84"/>
        <end position="200"/>
    </location>
</feature>
<dbReference type="PROSITE" id="PS50405">
    <property type="entry name" value="GST_CTER"/>
    <property type="match status" value="1"/>
</dbReference>
<dbReference type="InterPro" id="IPR004045">
    <property type="entry name" value="Glutathione_S-Trfase_N"/>
</dbReference>
<dbReference type="PANTHER" id="PTHR43968">
    <property type="match status" value="1"/>
</dbReference>
<evidence type="ECO:0000313" key="4">
    <source>
        <dbReference type="Proteomes" id="UP000092952"/>
    </source>
</evidence>
<dbReference type="Pfam" id="PF13409">
    <property type="entry name" value="GST_N_2"/>
    <property type="match status" value="1"/>
</dbReference>
<dbReference type="STRING" id="1810504.PG2T_11880"/>
<dbReference type="Pfam" id="PF13410">
    <property type="entry name" value="GST_C_2"/>
    <property type="match status" value="1"/>
</dbReference>
<dbReference type="Gene3D" id="1.20.1050.10">
    <property type="match status" value="1"/>
</dbReference>
<organism evidence="3 4">
    <name type="scientific">Immundisolibacter cernigliae</name>
    <dbReference type="NCBI Taxonomy" id="1810504"/>
    <lineage>
        <taxon>Bacteria</taxon>
        <taxon>Pseudomonadati</taxon>
        <taxon>Pseudomonadota</taxon>
        <taxon>Gammaproteobacteria</taxon>
        <taxon>Immundisolibacterales</taxon>
        <taxon>Immundisolibacteraceae</taxon>
        <taxon>Immundisolibacter</taxon>
    </lineage>
</organism>
<dbReference type="CDD" id="cd03049">
    <property type="entry name" value="GST_N_3"/>
    <property type="match status" value="1"/>
</dbReference>
<dbReference type="InterPro" id="IPR050983">
    <property type="entry name" value="GST_Omega/HSP26"/>
</dbReference>